<evidence type="ECO:0000256" key="4">
    <source>
        <dbReference type="ARBA" id="ARBA00023163"/>
    </source>
</evidence>
<name>A0AAN6A630_CLODI</name>
<keyword evidence="3" id="KW-0238">DNA-binding</keyword>
<protein>
    <submittedName>
        <fullName evidence="5">BlaI/MecI/CopY family transcriptional regulator</fullName>
    </submittedName>
</protein>
<comment type="caution">
    <text evidence="5">The sequence shown here is derived from an EMBL/GenBank/DDBJ whole genome shotgun (WGS) entry which is preliminary data.</text>
</comment>
<keyword evidence="2" id="KW-0805">Transcription regulation</keyword>
<dbReference type="GO" id="GO:0003677">
    <property type="term" value="F:DNA binding"/>
    <property type="evidence" value="ECO:0007669"/>
    <property type="project" value="UniProtKB-KW"/>
</dbReference>
<dbReference type="InterPro" id="IPR036390">
    <property type="entry name" value="WH_DNA-bd_sf"/>
</dbReference>
<accession>A0AAN6A630</accession>
<dbReference type="PIRSF" id="PIRSF019455">
    <property type="entry name" value="CopR_AtkY"/>
    <property type="match status" value="1"/>
</dbReference>
<dbReference type="SUPFAM" id="SSF46785">
    <property type="entry name" value="Winged helix' DNA-binding domain"/>
    <property type="match status" value="1"/>
</dbReference>
<reference evidence="5" key="2">
    <citation type="submission" date="2021-06" db="EMBL/GenBank/DDBJ databases">
        <authorList>
            <consortium name="NCBI Pathogen Detection Project"/>
        </authorList>
    </citation>
    <scope>NUCLEOTIDE SEQUENCE</scope>
    <source>
        <strain evidence="5">HN1000</strain>
    </source>
</reference>
<dbReference type="RefSeq" id="WP_009899257.1">
    <property type="nucleotide sequence ID" value="NZ_FUQT01000003.1"/>
</dbReference>
<dbReference type="GO" id="GO:0045892">
    <property type="term" value="P:negative regulation of DNA-templated transcription"/>
    <property type="evidence" value="ECO:0007669"/>
    <property type="project" value="InterPro"/>
</dbReference>
<dbReference type="EMBL" id="DAEPXK010000019">
    <property type="protein sequence ID" value="HBH1542538.1"/>
    <property type="molecule type" value="Genomic_DNA"/>
</dbReference>
<evidence type="ECO:0000313" key="6">
    <source>
        <dbReference type="Proteomes" id="UP000878956"/>
    </source>
</evidence>
<dbReference type="Gene3D" id="1.10.10.10">
    <property type="entry name" value="Winged helix-like DNA-binding domain superfamily/Winged helix DNA-binding domain"/>
    <property type="match status" value="1"/>
</dbReference>
<reference evidence="5" key="1">
    <citation type="journal article" date="2018" name="Genome Biol.">
        <title>SKESA: strategic k-mer extension for scrupulous assemblies.</title>
        <authorList>
            <person name="Souvorov A."/>
            <person name="Agarwala R."/>
            <person name="Lipman D.J."/>
        </authorList>
    </citation>
    <scope>NUCLEOTIDE SEQUENCE</scope>
    <source>
        <strain evidence="5">HN1000</strain>
    </source>
</reference>
<evidence type="ECO:0000256" key="2">
    <source>
        <dbReference type="ARBA" id="ARBA00023015"/>
    </source>
</evidence>
<proteinExistence type="inferred from homology"/>
<evidence type="ECO:0000313" key="5">
    <source>
        <dbReference type="EMBL" id="HBH1542538.1"/>
    </source>
</evidence>
<sequence length="113" mass="13500">MLIRKIPQAELDIMKFIWEKNDTVTSKSIIEAMERKHGWKQTTTLTILSRLVKKQFLKSERINRLTYYEIIVTKKVYQVFATKEFIRDIHSNSIESLINSLMEILKNSDINYF</sequence>
<dbReference type="Proteomes" id="UP000878956">
    <property type="component" value="Unassembled WGS sequence"/>
</dbReference>
<evidence type="ECO:0000256" key="1">
    <source>
        <dbReference type="ARBA" id="ARBA00011046"/>
    </source>
</evidence>
<comment type="similarity">
    <text evidence="1">Belongs to the BlaI transcriptional regulatory family.</text>
</comment>
<keyword evidence="4" id="KW-0804">Transcription</keyword>
<dbReference type="Pfam" id="PF03965">
    <property type="entry name" value="Penicillinase_R"/>
    <property type="match status" value="1"/>
</dbReference>
<dbReference type="InterPro" id="IPR036388">
    <property type="entry name" value="WH-like_DNA-bd_sf"/>
</dbReference>
<organism evidence="5 6">
    <name type="scientific">Clostridioides difficile</name>
    <name type="common">Peptoclostridium difficile</name>
    <dbReference type="NCBI Taxonomy" id="1496"/>
    <lineage>
        <taxon>Bacteria</taxon>
        <taxon>Bacillati</taxon>
        <taxon>Bacillota</taxon>
        <taxon>Clostridia</taxon>
        <taxon>Peptostreptococcales</taxon>
        <taxon>Peptostreptococcaceae</taxon>
        <taxon>Clostridioides</taxon>
    </lineage>
</organism>
<evidence type="ECO:0000256" key="3">
    <source>
        <dbReference type="ARBA" id="ARBA00023125"/>
    </source>
</evidence>
<dbReference type="InterPro" id="IPR005650">
    <property type="entry name" value="BlaI_family"/>
</dbReference>
<dbReference type="AlphaFoldDB" id="A0AAN6A630"/>
<gene>
    <name evidence="5" type="ORF">KRM00_002022</name>
</gene>